<evidence type="ECO:0000256" key="2">
    <source>
        <dbReference type="ARBA" id="ARBA00008156"/>
    </source>
</evidence>
<dbReference type="GO" id="GO:0020037">
    <property type="term" value="F:heme binding"/>
    <property type="evidence" value="ECO:0007669"/>
    <property type="project" value="InterPro"/>
</dbReference>
<dbReference type="InterPro" id="IPR018391">
    <property type="entry name" value="PQQ_b-propeller_rpt"/>
</dbReference>
<keyword evidence="4 8" id="KW-0479">Metal-binding</keyword>
<dbReference type="STRING" id="536979.SAMN04488055_1516"/>
<dbReference type="Proteomes" id="UP000185003">
    <property type="component" value="Unassembled WGS sequence"/>
</dbReference>
<dbReference type="InterPro" id="IPR036909">
    <property type="entry name" value="Cyt_c-like_dom_sf"/>
</dbReference>
<proteinExistence type="inferred from homology"/>
<dbReference type="Gene3D" id="2.140.10.10">
    <property type="entry name" value="Quinoprotein alcohol dehydrogenase-like superfamily"/>
    <property type="match status" value="2"/>
</dbReference>
<dbReference type="InterPro" id="IPR002372">
    <property type="entry name" value="PQQ_rpt_dom"/>
</dbReference>
<comment type="similarity">
    <text evidence="2">Belongs to the bacterial PQQ dehydrogenase family.</text>
</comment>
<dbReference type="InterPro" id="IPR017511">
    <property type="entry name" value="PQQ_mDH"/>
</dbReference>
<dbReference type="GO" id="GO:0046872">
    <property type="term" value="F:metal ion binding"/>
    <property type="evidence" value="ECO:0007669"/>
    <property type="project" value="UniProtKB-KW"/>
</dbReference>
<evidence type="ECO:0000256" key="7">
    <source>
        <dbReference type="ARBA" id="ARBA00023004"/>
    </source>
</evidence>
<dbReference type="Gene3D" id="1.10.760.10">
    <property type="entry name" value="Cytochrome c-like domain"/>
    <property type="match status" value="1"/>
</dbReference>
<dbReference type="PANTHER" id="PTHR32303:SF4">
    <property type="entry name" value="QUINOPROTEIN GLUCOSE DEHYDROGENASE"/>
    <property type="match status" value="1"/>
</dbReference>
<evidence type="ECO:0000256" key="4">
    <source>
        <dbReference type="ARBA" id="ARBA00022723"/>
    </source>
</evidence>
<evidence type="ECO:0000256" key="1">
    <source>
        <dbReference type="ARBA" id="ARBA00001931"/>
    </source>
</evidence>
<evidence type="ECO:0000256" key="6">
    <source>
        <dbReference type="ARBA" id="ARBA00023002"/>
    </source>
</evidence>
<evidence type="ECO:0000313" key="11">
    <source>
        <dbReference type="EMBL" id="SIN81162.1"/>
    </source>
</evidence>
<evidence type="ECO:0000256" key="8">
    <source>
        <dbReference type="PROSITE-ProRule" id="PRU00433"/>
    </source>
</evidence>
<keyword evidence="6" id="KW-0560">Oxidoreductase</keyword>
<keyword evidence="3 8" id="KW-0349">Heme</keyword>
<dbReference type="InterPro" id="IPR009056">
    <property type="entry name" value="Cyt_c-like_dom"/>
</dbReference>
<keyword evidence="12" id="KW-1185">Reference proteome</keyword>
<feature type="signal peptide" evidence="9">
    <location>
        <begin position="1"/>
        <end position="22"/>
    </location>
</feature>
<evidence type="ECO:0000256" key="3">
    <source>
        <dbReference type="ARBA" id="ARBA00022617"/>
    </source>
</evidence>
<dbReference type="CDD" id="cd10280">
    <property type="entry name" value="PQQ_mGDH"/>
    <property type="match status" value="1"/>
</dbReference>
<dbReference type="Pfam" id="PF13442">
    <property type="entry name" value="Cytochrome_CBB3"/>
    <property type="match status" value="1"/>
</dbReference>
<feature type="chain" id="PRO_5012139112" evidence="9">
    <location>
        <begin position="23"/>
        <end position="722"/>
    </location>
</feature>
<keyword evidence="7 8" id="KW-0408">Iron</keyword>
<dbReference type="PANTHER" id="PTHR32303">
    <property type="entry name" value="QUINOPROTEIN ALCOHOL DEHYDROGENASE (CYTOCHROME C)"/>
    <property type="match status" value="1"/>
</dbReference>
<keyword evidence="5 9" id="KW-0732">Signal</keyword>
<dbReference type="InterPro" id="IPR011047">
    <property type="entry name" value="Quinoprotein_ADH-like_sf"/>
</dbReference>
<dbReference type="SMART" id="SM00564">
    <property type="entry name" value="PQQ"/>
    <property type="match status" value="5"/>
</dbReference>
<dbReference type="GO" id="GO:0009055">
    <property type="term" value="F:electron transfer activity"/>
    <property type="evidence" value="ECO:0007669"/>
    <property type="project" value="InterPro"/>
</dbReference>
<organism evidence="11 12">
    <name type="scientific">Chitinophaga niabensis</name>
    <dbReference type="NCBI Taxonomy" id="536979"/>
    <lineage>
        <taxon>Bacteria</taxon>
        <taxon>Pseudomonadati</taxon>
        <taxon>Bacteroidota</taxon>
        <taxon>Chitinophagia</taxon>
        <taxon>Chitinophagales</taxon>
        <taxon>Chitinophagaceae</taxon>
        <taxon>Chitinophaga</taxon>
    </lineage>
</organism>
<feature type="domain" description="Cytochrome c" evidence="10">
    <location>
        <begin position="485"/>
        <end position="560"/>
    </location>
</feature>
<name>A0A1N6EDN9_9BACT</name>
<evidence type="ECO:0000256" key="5">
    <source>
        <dbReference type="ARBA" id="ARBA00022729"/>
    </source>
</evidence>
<dbReference type="Pfam" id="PF01011">
    <property type="entry name" value="PQQ"/>
    <property type="match status" value="2"/>
</dbReference>
<accession>A0A1N6EDN9</accession>
<evidence type="ECO:0000259" key="10">
    <source>
        <dbReference type="PROSITE" id="PS51007"/>
    </source>
</evidence>
<dbReference type="EMBL" id="FSRA01000001">
    <property type="protein sequence ID" value="SIN81162.1"/>
    <property type="molecule type" value="Genomic_DNA"/>
</dbReference>
<dbReference type="GO" id="GO:0016020">
    <property type="term" value="C:membrane"/>
    <property type="evidence" value="ECO:0007669"/>
    <property type="project" value="InterPro"/>
</dbReference>
<protein>
    <submittedName>
        <fullName evidence="11">Quinoprotein glucose dehydrogenase</fullName>
    </submittedName>
</protein>
<evidence type="ECO:0000256" key="9">
    <source>
        <dbReference type="SAM" id="SignalP"/>
    </source>
</evidence>
<reference evidence="11 12" key="1">
    <citation type="submission" date="2016-11" db="EMBL/GenBank/DDBJ databases">
        <authorList>
            <person name="Jaros S."/>
            <person name="Januszkiewicz K."/>
            <person name="Wedrychowicz H."/>
        </authorList>
    </citation>
    <scope>NUCLEOTIDE SEQUENCE [LARGE SCALE GENOMIC DNA]</scope>
    <source>
        <strain evidence="11 12">DSM 24787</strain>
    </source>
</reference>
<comment type="cofactor">
    <cofactor evidence="1">
        <name>pyrroloquinoline quinone</name>
        <dbReference type="ChEBI" id="CHEBI:58442"/>
    </cofactor>
</comment>
<dbReference type="SUPFAM" id="SSF46626">
    <property type="entry name" value="Cytochrome c"/>
    <property type="match status" value="1"/>
</dbReference>
<sequence length="722" mass="78991">MAIQKTKLLLAVGILMAMLTSASHLVWQKYGDWKVQGGSGDNIKYSSLKQVDTSNVDQLKIAWVYHSEKEDKAKFGPMECNPVIVDNTLFGVSPRLKLFAIDAATGEEKWQFDPADSIGNKKWARSSVNMNRGVAYWANGDDKRIIYTVGPIAFAVNAETGKLIRDFGVEGGVDLRKGLGRDEKTVSISPTSPVMIYKDLFITSGLVSDATPGHIRGFDVRTGKQKWIFHTIPYPGEKGYSSWVDKTAYKRMGSTNAWSGFTLDNKRGIVYAGIGSPTNDFWGGDRLGNGLFGNCIVALDAATGKLKWHFQTVHHDVWDMDISSPPVLVTLPKNGRNIDAVVQTTKTGFVFVFDRETGKSLFPIKERPVPTNGAALGEKLSPTQPFPVLPKPFVRQVMTEKDLNTLVSDSSYQDIRKRFKSYRSEGIYTPPTVKGTIILPGYDGGGEWGGPAVDPETNILYVNANEMAWVLNLVKQESGTRKSLTNLEAGALLYNKNCMACHGQERLGSGDNPSLIGVEKKYKFAQFSELLTTGRRMMPGFAHLSKTDKLAIGAFVLNLKSEQEKLYTGTTIKNENKAKPSYGSTGYNKFLTKEGYPALSPPWGTISAIDLNTGEYYWQVPFGEFEELKKKGVPATGRENYGGPVVTAGGLIFIGASADGKFRALSKRTGKTLWETDLPAPGVATPAVYAVNGRQFIVIACGGSKWGGKSSDAYVAFALDDK</sequence>
<dbReference type="GO" id="GO:0048038">
    <property type="term" value="F:quinone binding"/>
    <property type="evidence" value="ECO:0007669"/>
    <property type="project" value="InterPro"/>
</dbReference>
<gene>
    <name evidence="11" type="ORF">SAMN04488055_1516</name>
</gene>
<dbReference type="PROSITE" id="PS51007">
    <property type="entry name" value="CYTC"/>
    <property type="match status" value="1"/>
</dbReference>
<evidence type="ECO:0000313" key="12">
    <source>
        <dbReference type="Proteomes" id="UP000185003"/>
    </source>
</evidence>
<dbReference type="AlphaFoldDB" id="A0A1N6EDN9"/>
<dbReference type="GO" id="GO:0008876">
    <property type="term" value="F:quinoprotein glucose dehydrogenase activity"/>
    <property type="evidence" value="ECO:0007669"/>
    <property type="project" value="TreeGrafter"/>
</dbReference>
<dbReference type="SUPFAM" id="SSF50998">
    <property type="entry name" value="Quinoprotein alcohol dehydrogenase-like"/>
    <property type="match status" value="1"/>
</dbReference>